<feature type="compositionally biased region" description="Polar residues" evidence="1">
    <location>
        <begin position="68"/>
        <end position="81"/>
    </location>
</feature>
<name>A0A371F9W0_MUCPR</name>
<feature type="region of interest" description="Disordered" evidence="1">
    <location>
        <begin position="68"/>
        <end position="99"/>
    </location>
</feature>
<keyword evidence="3" id="KW-1185">Reference proteome</keyword>
<comment type="caution">
    <text evidence="2">The sequence shown here is derived from an EMBL/GenBank/DDBJ whole genome shotgun (WGS) entry which is preliminary data.</text>
</comment>
<evidence type="ECO:0000313" key="3">
    <source>
        <dbReference type="Proteomes" id="UP000257109"/>
    </source>
</evidence>
<evidence type="ECO:0000313" key="2">
    <source>
        <dbReference type="EMBL" id="RDX75077.1"/>
    </source>
</evidence>
<reference evidence="2" key="1">
    <citation type="submission" date="2018-05" db="EMBL/GenBank/DDBJ databases">
        <title>Draft genome of Mucuna pruriens seed.</title>
        <authorList>
            <person name="Nnadi N.E."/>
            <person name="Vos R."/>
            <person name="Hasami M.H."/>
            <person name="Devisetty U.K."/>
            <person name="Aguiy J.C."/>
        </authorList>
    </citation>
    <scope>NUCLEOTIDE SEQUENCE [LARGE SCALE GENOMIC DNA]</scope>
    <source>
        <strain evidence="2">JCA_2017</strain>
    </source>
</reference>
<proteinExistence type="predicted"/>
<organism evidence="2 3">
    <name type="scientific">Mucuna pruriens</name>
    <name type="common">Velvet bean</name>
    <name type="synonym">Dolichos pruriens</name>
    <dbReference type="NCBI Taxonomy" id="157652"/>
    <lineage>
        <taxon>Eukaryota</taxon>
        <taxon>Viridiplantae</taxon>
        <taxon>Streptophyta</taxon>
        <taxon>Embryophyta</taxon>
        <taxon>Tracheophyta</taxon>
        <taxon>Spermatophyta</taxon>
        <taxon>Magnoliopsida</taxon>
        <taxon>eudicotyledons</taxon>
        <taxon>Gunneridae</taxon>
        <taxon>Pentapetalae</taxon>
        <taxon>rosids</taxon>
        <taxon>fabids</taxon>
        <taxon>Fabales</taxon>
        <taxon>Fabaceae</taxon>
        <taxon>Papilionoideae</taxon>
        <taxon>50 kb inversion clade</taxon>
        <taxon>NPAAA clade</taxon>
        <taxon>indigoferoid/millettioid clade</taxon>
        <taxon>Phaseoleae</taxon>
        <taxon>Mucuna</taxon>
    </lineage>
</organism>
<dbReference type="EMBL" id="QJKJ01009955">
    <property type="protein sequence ID" value="RDX75077.1"/>
    <property type="molecule type" value="Genomic_DNA"/>
</dbReference>
<protein>
    <submittedName>
        <fullName evidence="2">Uncharacterized protein</fullName>
    </submittedName>
</protein>
<accession>A0A371F9W0</accession>
<evidence type="ECO:0000256" key="1">
    <source>
        <dbReference type="SAM" id="MobiDB-lite"/>
    </source>
</evidence>
<feature type="non-terminal residue" evidence="2">
    <location>
        <position position="1"/>
    </location>
</feature>
<dbReference type="OrthoDB" id="1459749at2759"/>
<dbReference type="Proteomes" id="UP000257109">
    <property type="component" value="Unassembled WGS sequence"/>
</dbReference>
<sequence length="99" mass="11084">MPRKEQEAREETTFWKDKYVKLAWLANQALMDIPKSLCGTKGITNLLNTPLQITQFLELCWGFYGQQDQSTGTTKSRTQGGNEPAKGTNGLDDPSPHPD</sequence>
<dbReference type="AlphaFoldDB" id="A0A371F9W0"/>
<gene>
    <name evidence="2" type="ORF">CR513_45089</name>
</gene>